<evidence type="ECO:0000256" key="5">
    <source>
        <dbReference type="ARBA" id="ARBA00015162"/>
    </source>
</evidence>
<dbReference type="Proteomes" id="UP000001471">
    <property type="component" value="Unassembled WGS sequence"/>
</dbReference>
<comment type="function">
    <text evidence="1">May be involved in a process influencing telomere capping.</text>
</comment>
<name>B2WD98_PYRTR</name>
<proteinExistence type="inferred from homology"/>
<keyword evidence="7" id="KW-0539">Nucleus</keyword>
<organism evidence="11 12">
    <name type="scientific">Pyrenophora tritici-repentis (strain Pt-1C-BFP)</name>
    <name type="common">Wheat tan spot fungus</name>
    <name type="synonym">Drechslera tritici-repentis</name>
    <dbReference type="NCBI Taxonomy" id="426418"/>
    <lineage>
        <taxon>Eukaryota</taxon>
        <taxon>Fungi</taxon>
        <taxon>Dikarya</taxon>
        <taxon>Ascomycota</taxon>
        <taxon>Pezizomycotina</taxon>
        <taxon>Dothideomycetes</taxon>
        <taxon>Pleosporomycetidae</taxon>
        <taxon>Pleosporales</taxon>
        <taxon>Pleosporineae</taxon>
        <taxon>Pleosporaceae</taxon>
        <taxon>Pyrenophora</taxon>
    </lineage>
</organism>
<sequence>MAGLTRRAPRLLKSINGKPYARDEDHEEPLPKRRAIESRSPEKEEDIHAEPISSDEELPKPPPPKELKPILAPKAKAKEDTELERPPKRPAKKGVIRAPARGAYHTGQAHKKDENKENASIFSAGSAGDGPIRWGMEHVSQKNSNNRKGYGSKPKNIHAPPPRKFGKPAPKIAAPTRPSQEKGIFPDSDDDDNISMLGEEMNEEEMDELGKEAGIWEPVEDPELLPVPSKKKRTRAGASKSASIFSNDDEMEDKEKQAGFFTQLNTWKTNLEPESSQPDSSAPQGNLEEVHNYIDRLPQIEEGSQCNLCSQAVEQEDYWDFWKGKEKTVKNKSAFCHAHKKKSAQEEYTQQGYPDIDWKALPRRIRRHKVILTKLLGKDSSSIHRDRYEPLALTGKAAAVPSRRTDLPQSAQDTLDSFALDERAAYPGYYGPHGRRVITEHVMETLKSELKRSKDRVVQASGIAAFVQAVMVPEVAILLIMEDCKVDEHMAEGIREKTYDMGLLLNEEIEDEIERAEEDSEEENEYQVALCRPFLD</sequence>
<dbReference type="InParanoid" id="B2WD98"/>
<feature type="region of interest" description="Disordered" evidence="9">
    <location>
        <begin position="1"/>
        <end position="195"/>
    </location>
</feature>
<feature type="region of interest" description="Disordered" evidence="9">
    <location>
        <begin position="215"/>
        <end position="260"/>
    </location>
</feature>
<keyword evidence="6" id="KW-0963">Cytoplasm</keyword>
<feature type="compositionally biased region" description="Basic and acidic residues" evidence="9">
    <location>
        <begin position="76"/>
        <end position="87"/>
    </location>
</feature>
<evidence type="ECO:0000256" key="4">
    <source>
        <dbReference type="ARBA" id="ARBA00009461"/>
    </source>
</evidence>
<evidence type="ECO:0000256" key="9">
    <source>
        <dbReference type="SAM" id="MobiDB-lite"/>
    </source>
</evidence>
<dbReference type="EMBL" id="DS231622">
    <property type="protein sequence ID" value="EDU50876.1"/>
    <property type="molecule type" value="Genomic_DNA"/>
</dbReference>
<evidence type="ECO:0000313" key="11">
    <source>
        <dbReference type="EMBL" id="EDU50876.1"/>
    </source>
</evidence>
<protein>
    <recommendedName>
        <fullName evidence="5">Restriction of telomere capping protein 4</fullName>
    </recommendedName>
</protein>
<feature type="compositionally biased region" description="Basic and acidic residues" evidence="9">
    <location>
        <begin position="57"/>
        <end position="68"/>
    </location>
</feature>
<feature type="coiled-coil region" evidence="8">
    <location>
        <begin position="499"/>
        <end position="526"/>
    </location>
</feature>
<dbReference type="HOGENOM" id="CLU_495208_0_0_1"/>
<evidence type="ECO:0000259" key="10">
    <source>
        <dbReference type="SMART" id="SM01312"/>
    </source>
</evidence>
<dbReference type="OMA" id="LLIMEDC"/>
<evidence type="ECO:0000256" key="8">
    <source>
        <dbReference type="SAM" id="Coils"/>
    </source>
</evidence>
<dbReference type="PANTHER" id="PTHR41391">
    <property type="entry name" value="RESTRICTION OF TELOMERE CAPPING PROTEIN 4"/>
    <property type="match status" value="1"/>
</dbReference>
<evidence type="ECO:0000256" key="6">
    <source>
        <dbReference type="ARBA" id="ARBA00022490"/>
    </source>
</evidence>
<dbReference type="GeneID" id="6346232"/>
<dbReference type="InterPro" id="IPR028094">
    <property type="entry name" value="RTC4_C"/>
</dbReference>
<dbReference type="KEGG" id="ptrr:6346232"/>
<accession>B2WD98</accession>
<evidence type="ECO:0000256" key="7">
    <source>
        <dbReference type="ARBA" id="ARBA00023242"/>
    </source>
</evidence>
<evidence type="ECO:0000256" key="1">
    <source>
        <dbReference type="ARBA" id="ARBA00002738"/>
    </source>
</evidence>
<dbReference type="OrthoDB" id="128308at2759"/>
<feature type="domain" description="Restriction of telomere capping protein 4 C-terminal" evidence="10">
    <location>
        <begin position="375"/>
        <end position="508"/>
    </location>
</feature>
<dbReference type="GO" id="GO:0005737">
    <property type="term" value="C:cytoplasm"/>
    <property type="evidence" value="ECO:0007669"/>
    <property type="project" value="UniProtKB-SubCell"/>
</dbReference>
<dbReference type="Pfam" id="PF14474">
    <property type="entry name" value="RTC4"/>
    <property type="match status" value="1"/>
</dbReference>
<keyword evidence="8" id="KW-0175">Coiled coil</keyword>
<comment type="similarity">
    <text evidence="4">Belongs to the RTC4 family.</text>
</comment>
<evidence type="ECO:0000313" key="12">
    <source>
        <dbReference type="Proteomes" id="UP000001471"/>
    </source>
</evidence>
<dbReference type="InterPro" id="IPR039024">
    <property type="entry name" value="RTC4"/>
</dbReference>
<gene>
    <name evidence="11" type="ORF">PTRG_07957</name>
</gene>
<dbReference type="STRING" id="426418.B2WD98"/>
<evidence type="ECO:0000256" key="2">
    <source>
        <dbReference type="ARBA" id="ARBA00004123"/>
    </source>
</evidence>
<dbReference type="GO" id="GO:0005634">
    <property type="term" value="C:nucleus"/>
    <property type="evidence" value="ECO:0007669"/>
    <property type="project" value="UniProtKB-SubCell"/>
</dbReference>
<reference evidence="12" key="1">
    <citation type="journal article" date="2013" name="G3 (Bethesda)">
        <title>Comparative genomics of a plant-pathogenic fungus, Pyrenophora tritici-repentis, reveals transduplication and the impact of repeat elements on pathogenicity and population divergence.</title>
        <authorList>
            <person name="Manning V.A."/>
            <person name="Pandelova I."/>
            <person name="Dhillon B."/>
            <person name="Wilhelm L.J."/>
            <person name="Goodwin S.B."/>
            <person name="Berlin A.M."/>
            <person name="Figueroa M."/>
            <person name="Freitag M."/>
            <person name="Hane J.K."/>
            <person name="Henrissat B."/>
            <person name="Holman W.H."/>
            <person name="Kodira C.D."/>
            <person name="Martin J."/>
            <person name="Oliver R.P."/>
            <person name="Robbertse B."/>
            <person name="Schackwitz W."/>
            <person name="Schwartz D.C."/>
            <person name="Spatafora J.W."/>
            <person name="Turgeon B.G."/>
            <person name="Yandava C."/>
            <person name="Young S."/>
            <person name="Zhou S."/>
            <person name="Zeng Q."/>
            <person name="Grigoriev I.V."/>
            <person name="Ma L.-J."/>
            <person name="Ciuffetti L.M."/>
        </authorList>
    </citation>
    <scope>NUCLEOTIDE SEQUENCE [LARGE SCALE GENOMIC DNA]</scope>
    <source>
        <strain evidence="12">Pt-1C-BFP</strain>
    </source>
</reference>
<feature type="compositionally biased region" description="Basic and acidic residues" evidence="9">
    <location>
        <begin position="20"/>
        <end position="49"/>
    </location>
</feature>
<dbReference type="PANTHER" id="PTHR41391:SF1">
    <property type="entry name" value="RESTRICTION OF TELOMERE CAPPING PROTEIN 4"/>
    <property type="match status" value="1"/>
</dbReference>
<dbReference type="AlphaFoldDB" id="B2WD98"/>
<dbReference type="eggNOG" id="ENOG502SEU0">
    <property type="taxonomic scope" value="Eukaryota"/>
</dbReference>
<evidence type="ECO:0000256" key="3">
    <source>
        <dbReference type="ARBA" id="ARBA00004496"/>
    </source>
</evidence>
<dbReference type="SMART" id="SM01312">
    <property type="entry name" value="RTC4"/>
    <property type="match status" value="1"/>
</dbReference>
<comment type="subcellular location">
    <subcellularLocation>
        <location evidence="3">Cytoplasm</location>
    </subcellularLocation>
    <subcellularLocation>
        <location evidence="2">Nucleus</location>
    </subcellularLocation>
</comment>